<dbReference type="EMBL" id="LLXI01000009">
    <property type="protein sequence ID" value="PKY37777.1"/>
    <property type="molecule type" value="Genomic_DNA"/>
</dbReference>
<organism evidence="1 2">
    <name type="scientific">Rhizophagus irregularis</name>
    <dbReference type="NCBI Taxonomy" id="588596"/>
    <lineage>
        <taxon>Eukaryota</taxon>
        <taxon>Fungi</taxon>
        <taxon>Fungi incertae sedis</taxon>
        <taxon>Mucoromycota</taxon>
        <taxon>Glomeromycotina</taxon>
        <taxon>Glomeromycetes</taxon>
        <taxon>Glomerales</taxon>
        <taxon>Glomeraceae</taxon>
        <taxon>Rhizophagus</taxon>
    </lineage>
</organism>
<reference evidence="1 2" key="1">
    <citation type="submission" date="2015-10" db="EMBL/GenBank/DDBJ databases">
        <title>Genome analyses suggest a sexual origin of heterokaryosis in a supposedly ancient asexual fungus.</title>
        <authorList>
            <person name="Ropars J."/>
            <person name="Sedzielewska K."/>
            <person name="Noel J."/>
            <person name="Charron P."/>
            <person name="Farinelli L."/>
            <person name="Marton T."/>
            <person name="Kruger M."/>
            <person name="Pelin A."/>
            <person name="Brachmann A."/>
            <person name="Corradi N."/>
        </authorList>
    </citation>
    <scope>NUCLEOTIDE SEQUENCE [LARGE SCALE GENOMIC DNA]</scope>
    <source>
        <strain evidence="1 2">A4</strain>
    </source>
</reference>
<keyword evidence="2" id="KW-1185">Reference proteome</keyword>
<gene>
    <name evidence="1" type="ORF">RhiirA4_390968</name>
</gene>
<evidence type="ECO:0000313" key="2">
    <source>
        <dbReference type="Proteomes" id="UP000234323"/>
    </source>
</evidence>
<accession>A0A2I1FTS0</accession>
<sequence>MSLLLVTWSFYDLRKVFKYRNVLKMMVENDKINYVESLGTLEAILNQIINALGNQSIAIFNSHLPVLVTTSTGLISKIRISYDKITNDIKELSDRESKRRIGGGVSALLSVGSFVVTYWNWNNWNAPQRASGLIFGGGTAVSAGVSLLTANQLHEMQKTLKQLLTELDTLNMLIEPISHTASTSYEENIEYTHLRDQFASYKRSIETFKATFE</sequence>
<comment type="caution">
    <text evidence="1">The sequence shown here is derived from an EMBL/GenBank/DDBJ whole genome shotgun (WGS) entry which is preliminary data.</text>
</comment>
<name>A0A2I1FTS0_9GLOM</name>
<protein>
    <submittedName>
        <fullName evidence="1">Uncharacterized protein</fullName>
    </submittedName>
</protein>
<dbReference type="AlphaFoldDB" id="A0A2I1FTS0"/>
<proteinExistence type="predicted"/>
<evidence type="ECO:0000313" key="1">
    <source>
        <dbReference type="EMBL" id="PKY37777.1"/>
    </source>
</evidence>
<dbReference type="Proteomes" id="UP000234323">
    <property type="component" value="Unassembled WGS sequence"/>
</dbReference>